<feature type="non-terminal residue" evidence="1">
    <location>
        <position position="137"/>
    </location>
</feature>
<gene>
    <name evidence="1" type="ORF">METZ01_LOCUS238719</name>
</gene>
<sequence>MSVNGALKPPLRILMVTPHLPPEWAANAILPIQLGSVLNSFGAECRFLAHSSQGQRGVLANAHYAPRRGRGRWSRMKIGAVIAATRIAICALPLVKSSDVIHLHGNGLIVEIADWLATRFRKPRVLTLYGTDVWHHD</sequence>
<dbReference type="AlphaFoldDB" id="A0A382HFI3"/>
<name>A0A382HFI3_9ZZZZ</name>
<dbReference type="SUPFAM" id="SSF53756">
    <property type="entry name" value="UDP-Glycosyltransferase/glycogen phosphorylase"/>
    <property type="match status" value="1"/>
</dbReference>
<proteinExistence type="predicted"/>
<organism evidence="1">
    <name type="scientific">marine metagenome</name>
    <dbReference type="NCBI Taxonomy" id="408172"/>
    <lineage>
        <taxon>unclassified sequences</taxon>
        <taxon>metagenomes</taxon>
        <taxon>ecological metagenomes</taxon>
    </lineage>
</organism>
<reference evidence="1" key="1">
    <citation type="submission" date="2018-05" db="EMBL/GenBank/DDBJ databases">
        <authorList>
            <person name="Lanie J.A."/>
            <person name="Ng W.-L."/>
            <person name="Kazmierczak K.M."/>
            <person name="Andrzejewski T.M."/>
            <person name="Davidsen T.M."/>
            <person name="Wayne K.J."/>
            <person name="Tettelin H."/>
            <person name="Glass J.I."/>
            <person name="Rusch D."/>
            <person name="Podicherti R."/>
            <person name="Tsui H.-C.T."/>
            <person name="Winkler M.E."/>
        </authorList>
    </citation>
    <scope>NUCLEOTIDE SEQUENCE</scope>
</reference>
<dbReference type="EMBL" id="UINC01060884">
    <property type="protein sequence ID" value="SVB85865.1"/>
    <property type="molecule type" value="Genomic_DNA"/>
</dbReference>
<protein>
    <recommendedName>
        <fullName evidence="2">Glycosyltransferase subfamily 4-like N-terminal domain-containing protein</fullName>
    </recommendedName>
</protein>
<evidence type="ECO:0000313" key="1">
    <source>
        <dbReference type="EMBL" id="SVB85865.1"/>
    </source>
</evidence>
<evidence type="ECO:0008006" key="2">
    <source>
        <dbReference type="Google" id="ProtNLM"/>
    </source>
</evidence>
<accession>A0A382HFI3</accession>